<keyword evidence="1" id="KW-0547">Nucleotide-binding</keyword>
<dbReference type="InterPro" id="IPR043502">
    <property type="entry name" value="DNA/RNA_pol_sf"/>
</dbReference>
<dbReference type="GO" id="GO:0000166">
    <property type="term" value="F:nucleotide binding"/>
    <property type="evidence" value="ECO:0007669"/>
    <property type="project" value="UniProtKB-KW"/>
</dbReference>
<accession>A0A2V0RAN5</accession>
<dbReference type="GO" id="GO:0003968">
    <property type="term" value="F:RNA-directed RNA polymerase activity"/>
    <property type="evidence" value="ECO:0007669"/>
    <property type="project" value="InterPro"/>
</dbReference>
<dbReference type="InterPro" id="IPR001795">
    <property type="entry name" value="RNA-dir_pol_luteovirus"/>
</dbReference>
<evidence type="ECO:0000256" key="1">
    <source>
        <dbReference type="ARBA" id="ARBA00022741"/>
    </source>
</evidence>
<reference evidence="2" key="1">
    <citation type="submission" date="2017-04" db="EMBL/GenBank/DDBJ databases">
        <title>Unveiling RNA virosphere associated with marine microorganisms.</title>
        <authorList>
            <person name="Urayama S."/>
            <person name="Takaki Y."/>
            <person name="Nishi S."/>
            <person name="Yoshida Y."/>
            <person name="Deguchi S."/>
            <person name="Takai K."/>
            <person name="Nunoura T."/>
        </authorList>
    </citation>
    <scope>NUCLEOTIDE SEQUENCE</scope>
</reference>
<dbReference type="GO" id="GO:0003723">
    <property type="term" value="F:RNA binding"/>
    <property type="evidence" value="ECO:0007669"/>
    <property type="project" value="InterPro"/>
</dbReference>
<dbReference type="AlphaFoldDB" id="A0A2V0RAN5"/>
<dbReference type="GO" id="GO:0006351">
    <property type="term" value="P:DNA-templated transcription"/>
    <property type="evidence" value="ECO:0007669"/>
    <property type="project" value="InterPro"/>
</dbReference>
<name>A0A2V0RAN5_9ZZZZ</name>
<protein>
    <submittedName>
        <fullName evidence="2">RdRp</fullName>
    </submittedName>
</protein>
<comment type="caution">
    <text evidence="2">The sequence shown here is derived from an EMBL/GenBank/DDBJ whole genome shotgun (WGS) entry which is preliminary data.</text>
</comment>
<evidence type="ECO:0000313" key="2">
    <source>
        <dbReference type="EMBL" id="GBH22403.1"/>
    </source>
</evidence>
<dbReference type="EMBL" id="BDQB01000267">
    <property type="protein sequence ID" value="GBH22403.1"/>
    <property type="molecule type" value="Genomic_RNA"/>
</dbReference>
<organism evidence="2">
    <name type="scientific">viral metagenome</name>
    <dbReference type="NCBI Taxonomy" id="1070528"/>
    <lineage>
        <taxon>unclassified sequences</taxon>
        <taxon>metagenomes</taxon>
        <taxon>organismal metagenomes</taxon>
    </lineage>
</organism>
<dbReference type="Pfam" id="PF02123">
    <property type="entry name" value="RdRP_4"/>
    <property type="match status" value="1"/>
</dbReference>
<sequence>MNDSKIIPEFLHLKGIHYNVCNKEDSDFLLIELKEGKYLNNYNTNHLLRICGGVVESKAIYFKTLNITAFYINKNYNMLSIPQLSKIVLARLQYGYNLNCFNIQTENEILYSTMNLEYNFKNYLDIIKENLKYGKFIKKILDGKINIPFSRVSARHLRFLIPEQINRILQKVNDKELIDRINIIGYLISNSITKDMNEAAFVSIIIYILLLNREDFVLIYNSGIFKSKSLEEYKNKAKSLSLRMKSIQNIISKNLTVFFELEVLVNRGFGEINWDEERSNRSDKMNLTSHKYNEIYNEAIKMFNRSKLENKKPTKTDWENYYKKRFETNPTGAFHSQHKDDLKYIPKERELRNKFVISNLMPYKEIEYFLKRKPEIAAWESVKYEWAKMRAIYGVDYTNFILTNYGFLGCEMCLPMNCPVGSLVNEEYVTEATELTLLGNIPYCTDFEDFNSGHSITSQIAVLTAYRDTNYDSLDKNQIKAINWCIKSITNMNVYEGQNIKYKVKGTMFSGWRLTSFMNTSLNYIYKQIAVKDNRYILSLHNGDDALLGVKYLCEVLNIEKKYKEKNVRLQNTKCFLGGIAEFLRVDRKSKTSSQYLSRSVSTLVHGTTESIIPNNVHATLESIIERNSEVIARGGSKEIVKLIEKEQVDYIFKKWKIINIDFNDFRNTHKCFGGLSSDKNALTKNEYIITNINKLDESESTILKYDFKGAGDYADILIKDIFEESMRSKITNTIIRALTSGLKNNRWTIQVDNTNKRSIMWPELIKQKYKYLKGDITYKKAQMLKMFGLPLVGIRGGNADAYKELLQYNDMLYWASKIM</sequence>
<dbReference type="SUPFAM" id="SSF56672">
    <property type="entry name" value="DNA/RNA polymerases"/>
    <property type="match status" value="1"/>
</dbReference>
<proteinExistence type="predicted"/>